<dbReference type="Proteomes" id="UP001205105">
    <property type="component" value="Unassembled WGS sequence"/>
</dbReference>
<protein>
    <submittedName>
        <fullName evidence="3">Uncharacterized protein</fullName>
    </submittedName>
</protein>
<keyword evidence="2" id="KW-0472">Membrane</keyword>
<feature type="transmembrane region" description="Helical" evidence="2">
    <location>
        <begin position="180"/>
        <end position="204"/>
    </location>
</feature>
<dbReference type="InterPro" id="IPR037185">
    <property type="entry name" value="EmrE-like"/>
</dbReference>
<dbReference type="SUPFAM" id="SSF103481">
    <property type="entry name" value="Multidrug resistance efflux transporter EmrE"/>
    <property type="match status" value="1"/>
</dbReference>
<gene>
    <name evidence="3" type="ORF">COHA_007797</name>
</gene>
<feature type="transmembrane region" description="Helical" evidence="2">
    <location>
        <begin position="149"/>
        <end position="168"/>
    </location>
</feature>
<proteinExistence type="predicted"/>
<name>A0AAD5DMH2_9CHLO</name>
<feature type="transmembrane region" description="Helical" evidence="2">
    <location>
        <begin position="45"/>
        <end position="67"/>
    </location>
</feature>
<feature type="compositionally biased region" description="Low complexity" evidence="1">
    <location>
        <begin position="243"/>
        <end position="258"/>
    </location>
</feature>
<keyword evidence="2" id="KW-0812">Transmembrane</keyword>
<organism evidence="3 4">
    <name type="scientific">Chlorella ohadii</name>
    <dbReference type="NCBI Taxonomy" id="2649997"/>
    <lineage>
        <taxon>Eukaryota</taxon>
        <taxon>Viridiplantae</taxon>
        <taxon>Chlorophyta</taxon>
        <taxon>core chlorophytes</taxon>
        <taxon>Trebouxiophyceae</taxon>
        <taxon>Chlorellales</taxon>
        <taxon>Chlorellaceae</taxon>
        <taxon>Chlorella clade</taxon>
        <taxon>Chlorella</taxon>
    </lineage>
</organism>
<keyword evidence="4" id="KW-1185">Reference proteome</keyword>
<feature type="region of interest" description="Disordered" evidence="1">
    <location>
        <begin position="235"/>
        <end position="268"/>
    </location>
</feature>
<evidence type="ECO:0000256" key="2">
    <source>
        <dbReference type="SAM" id="Phobius"/>
    </source>
</evidence>
<comment type="caution">
    <text evidence="3">The sequence shown here is derived from an EMBL/GenBank/DDBJ whole genome shotgun (WGS) entry which is preliminary data.</text>
</comment>
<reference evidence="3" key="1">
    <citation type="submission" date="2020-11" db="EMBL/GenBank/DDBJ databases">
        <title>Chlorella ohadii genome sequencing and assembly.</title>
        <authorList>
            <person name="Murik O."/>
            <person name="Treves H."/>
            <person name="Kedem I."/>
            <person name="Shotland Y."/>
            <person name="Kaplan A."/>
        </authorList>
    </citation>
    <scope>NUCLEOTIDE SEQUENCE</scope>
    <source>
        <strain evidence="3">1</strain>
    </source>
</reference>
<evidence type="ECO:0000313" key="4">
    <source>
        <dbReference type="Proteomes" id="UP001205105"/>
    </source>
</evidence>
<evidence type="ECO:0000256" key="1">
    <source>
        <dbReference type="SAM" id="MobiDB-lite"/>
    </source>
</evidence>
<feature type="transmembrane region" description="Helical" evidence="2">
    <location>
        <begin position="112"/>
        <end position="129"/>
    </location>
</feature>
<feature type="transmembrane region" description="Helical" evidence="2">
    <location>
        <begin position="79"/>
        <end position="100"/>
    </location>
</feature>
<dbReference type="EMBL" id="JADXDR010000126">
    <property type="protein sequence ID" value="KAI7838425.1"/>
    <property type="molecule type" value="Genomic_DNA"/>
</dbReference>
<evidence type="ECO:0000313" key="3">
    <source>
        <dbReference type="EMBL" id="KAI7838425.1"/>
    </source>
</evidence>
<feature type="compositionally biased region" description="Polar residues" evidence="1">
    <location>
        <begin position="259"/>
        <end position="268"/>
    </location>
</feature>
<dbReference type="AlphaFoldDB" id="A0AAD5DMH2"/>
<accession>A0AAD5DMH2</accession>
<keyword evidence="2" id="KW-1133">Transmembrane helix</keyword>
<sequence length="268" mass="28133">MALAGGCQAVAPGFVDAAIVQLVNSFGVLLVVLIQAALLGHRLPLLIWPCALVMTGGAVMVIVPSIGKGERGGLDSGRAWLGFGLSVLSMLAATSMYITLQAFRRLKFTGKMLQYVYLSLTIAVALPLTLPIDGTDWAAQFGGWSGGDWAWLVCGGTVVYAVGQNYLLQHTTWQLGAPMVSLFYGLRLVASIIESKIILSYTVISTGVQIAGAVLTVASVTVYMAYQYYLSRQQQTSRKEATKGAVPDGKAPPAAADGSSQPGATSAK</sequence>
<feature type="transmembrane region" description="Helical" evidence="2">
    <location>
        <begin position="18"/>
        <end position="38"/>
    </location>
</feature>
<feature type="transmembrane region" description="Helical" evidence="2">
    <location>
        <begin position="210"/>
        <end position="229"/>
    </location>
</feature>